<protein>
    <recommendedName>
        <fullName evidence="11">Rsm22-domain-containing protein</fullName>
    </recommendedName>
</protein>
<keyword evidence="4" id="KW-0408">Iron</keyword>
<evidence type="ECO:0008006" key="11">
    <source>
        <dbReference type="Google" id="ProtNLM"/>
    </source>
</evidence>
<dbReference type="Pfam" id="PF09243">
    <property type="entry name" value="Rsm22"/>
    <property type="match status" value="2"/>
</dbReference>
<keyword evidence="10" id="KW-1185">Reference proteome</keyword>
<evidence type="ECO:0000256" key="8">
    <source>
        <dbReference type="SAM" id="MobiDB-lite"/>
    </source>
</evidence>
<comment type="function">
    <text evidence="7">Mitochondrial ribosome (mitoribosome) assembly factor. Binds at the interface of the head and body domains of the mitochondrial small ribosomal subunit (mt-SSU), occluding the mRNA channel and preventing compaction of the head domain towards the body. Probable inactive methyltransferase: retains the characteristic folding and ability to bind S-adenosyl-L-methionine, but it probably lost its methyltransferase activity.</text>
</comment>
<dbReference type="GO" id="GO:0003735">
    <property type="term" value="F:structural constituent of ribosome"/>
    <property type="evidence" value="ECO:0007669"/>
    <property type="project" value="TreeGrafter"/>
</dbReference>
<evidence type="ECO:0000313" key="10">
    <source>
        <dbReference type="Proteomes" id="UP000076798"/>
    </source>
</evidence>
<dbReference type="AlphaFoldDB" id="A0A166F2R1"/>
<comment type="subcellular location">
    <subcellularLocation>
        <location evidence="1">Mitochondrion</location>
    </subcellularLocation>
</comment>
<dbReference type="OrthoDB" id="421327at2759"/>
<evidence type="ECO:0000256" key="7">
    <source>
        <dbReference type="ARBA" id="ARBA00045681"/>
    </source>
</evidence>
<dbReference type="InterPro" id="IPR052571">
    <property type="entry name" value="Mt_RNA_Methyltransferase"/>
</dbReference>
<dbReference type="GO" id="GO:0046872">
    <property type="term" value="F:metal ion binding"/>
    <property type="evidence" value="ECO:0007669"/>
    <property type="project" value="UniProtKB-KW"/>
</dbReference>
<dbReference type="GO" id="GO:0051536">
    <property type="term" value="F:iron-sulfur cluster binding"/>
    <property type="evidence" value="ECO:0007669"/>
    <property type="project" value="UniProtKB-KW"/>
</dbReference>
<name>A0A166F2R1_9AGAM</name>
<evidence type="ECO:0000256" key="5">
    <source>
        <dbReference type="ARBA" id="ARBA00023014"/>
    </source>
</evidence>
<dbReference type="EMBL" id="KV428035">
    <property type="protein sequence ID" value="KZT40214.1"/>
    <property type="molecule type" value="Genomic_DNA"/>
</dbReference>
<evidence type="ECO:0000256" key="2">
    <source>
        <dbReference type="ARBA" id="ARBA00022723"/>
    </source>
</evidence>
<dbReference type="InterPro" id="IPR015324">
    <property type="entry name" value="Ribosomal_Rsm22-like"/>
</dbReference>
<keyword evidence="5" id="KW-0411">Iron-sulfur</keyword>
<feature type="region of interest" description="Disordered" evidence="8">
    <location>
        <begin position="497"/>
        <end position="522"/>
    </location>
</feature>
<dbReference type="PANTHER" id="PTHR13184:SF5">
    <property type="entry name" value="METHYLTRANSFERASE-LIKE PROTEIN 17, MITOCHONDRIAL"/>
    <property type="match status" value="1"/>
</dbReference>
<dbReference type="GO" id="GO:0005763">
    <property type="term" value="C:mitochondrial small ribosomal subunit"/>
    <property type="evidence" value="ECO:0007669"/>
    <property type="project" value="TreeGrafter"/>
</dbReference>
<keyword evidence="6" id="KW-0496">Mitochondrion</keyword>
<dbReference type="STRING" id="1314776.A0A166F2R1"/>
<accession>A0A166F2R1</accession>
<dbReference type="Proteomes" id="UP000076798">
    <property type="component" value="Unassembled WGS sequence"/>
</dbReference>
<dbReference type="GO" id="GO:0006412">
    <property type="term" value="P:translation"/>
    <property type="evidence" value="ECO:0007669"/>
    <property type="project" value="InterPro"/>
</dbReference>
<dbReference type="PANTHER" id="PTHR13184">
    <property type="entry name" value="37S RIBOSOMAL PROTEIN S22"/>
    <property type="match status" value="1"/>
</dbReference>
<proteinExistence type="predicted"/>
<organism evidence="9 10">
    <name type="scientific">Sistotremastrum suecicum HHB10207 ss-3</name>
    <dbReference type="NCBI Taxonomy" id="1314776"/>
    <lineage>
        <taxon>Eukaryota</taxon>
        <taxon>Fungi</taxon>
        <taxon>Dikarya</taxon>
        <taxon>Basidiomycota</taxon>
        <taxon>Agaricomycotina</taxon>
        <taxon>Agaricomycetes</taxon>
        <taxon>Sistotremastrales</taxon>
        <taxon>Sistotremastraceae</taxon>
        <taxon>Sistotremastrum</taxon>
    </lineage>
</organism>
<dbReference type="GO" id="GO:0008168">
    <property type="term" value="F:methyltransferase activity"/>
    <property type="evidence" value="ECO:0007669"/>
    <property type="project" value="InterPro"/>
</dbReference>
<feature type="compositionally biased region" description="Basic and acidic residues" evidence="8">
    <location>
        <begin position="657"/>
        <end position="666"/>
    </location>
</feature>
<feature type="compositionally biased region" description="Basic and acidic residues" evidence="8">
    <location>
        <begin position="629"/>
        <end position="646"/>
    </location>
</feature>
<evidence type="ECO:0000256" key="3">
    <source>
        <dbReference type="ARBA" id="ARBA00022946"/>
    </source>
</evidence>
<feature type="region of interest" description="Disordered" evidence="8">
    <location>
        <begin position="54"/>
        <end position="74"/>
    </location>
</feature>
<reference evidence="9 10" key="1">
    <citation type="journal article" date="2016" name="Mol. Biol. Evol.">
        <title>Comparative Genomics of Early-Diverging Mushroom-Forming Fungi Provides Insights into the Origins of Lignocellulose Decay Capabilities.</title>
        <authorList>
            <person name="Nagy L.G."/>
            <person name="Riley R."/>
            <person name="Tritt A."/>
            <person name="Adam C."/>
            <person name="Daum C."/>
            <person name="Floudas D."/>
            <person name="Sun H."/>
            <person name="Yadav J.S."/>
            <person name="Pangilinan J."/>
            <person name="Larsson K.H."/>
            <person name="Matsuura K."/>
            <person name="Barry K."/>
            <person name="Labutti K."/>
            <person name="Kuo R."/>
            <person name="Ohm R.A."/>
            <person name="Bhattacharya S.S."/>
            <person name="Shirouzu T."/>
            <person name="Yoshinaga Y."/>
            <person name="Martin F.M."/>
            <person name="Grigoriev I.V."/>
            <person name="Hibbett D.S."/>
        </authorList>
    </citation>
    <scope>NUCLEOTIDE SEQUENCE [LARGE SCALE GENOMIC DNA]</scope>
    <source>
        <strain evidence="9 10">HHB10207 ss-3</strain>
    </source>
</reference>
<evidence type="ECO:0000256" key="1">
    <source>
        <dbReference type="ARBA" id="ARBA00004173"/>
    </source>
</evidence>
<keyword evidence="2" id="KW-0479">Metal-binding</keyword>
<sequence>MLVPYYALNRFRVLTSSAIVKRYSSITNANSPRPSIPLDPSLVALLDDADMTLSKARQNSRSTSSNERPTSASVNYLDVIESDTSVDPFSEEDGEWDHSPKERLSPAAKFAGRSIGSVVLPFELQQTIIQLISRSDKSFLQADSARIFQSPPNSSNGGSKWLPIAPPSHATHSTTMRYAARDGTAFASVALPPQYSAIRRVLAEITWRAGRDLEIERVMEWGGGTGAGLWGALHSFQRSVSEGEEEAVETKLEHSTVRMYDIFDKREGLVSLGKKLVEDVPHPNTTISWRKGYHPENDKIPRSQGYDAVALSAFNLSSLSSPLARKETVKQMWESGAEYIVIMDHGNDAGFRAVVEAREYLLKVGRLEIEAKGEGEVWEDDSKRGSYVLAPCPHDKACPILVALTAPSKPSLTLRCAFSQRLQRPSFVRVTKQDGRGHEDVDYSYVIVRRGTRPESKAVGLGLERRQVDVETVAETARAEWVEKEEADGSMVWSNAQQSVAADPSSGPSDLATDPSSPEECVATAPNDAKLDEALRVESYHWPRLIVPPLKRSGHIILDACTPEGAISRLTIPKSQGKQPFYEARKASWGDLFPHPPKNRPIVRYAGESKLKVSDGAGGAVGKKMKRGTTKDTEKQVMERVKDAKRDMRKSRRKERMRREADPDFN</sequence>
<evidence type="ECO:0000256" key="6">
    <source>
        <dbReference type="ARBA" id="ARBA00023128"/>
    </source>
</evidence>
<gene>
    <name evidence="9" type="ORF">SISSUDRAFT_983600</name>
</gene>
<feature type="compositionally biased region" description="Polar residues" evidence="8">
    <location>
        <begin position="55"/>
        <end position="74"/>
    </location>
</feature>
<evidence type="ECO:0000313" key="9">
    <source>
        <dbReference type="EMBL" id="KZT40214.1"/>
    </source>
</evidence>
<feature type="compositionally biased region" description="Basic residues" evidence="8">
    <location>
        <begin position="647"/>
        <end position="656"/>
    </location>
</feature>
<feature type="region of interest" description="Disordered" evidence="8">
    <location>
        <begin position="613"/>
        <end position="666"/>
    </location>
</feature>
<keyword evidence="3" id="KW-0809">Transit peptide</keyword>
<evidence type="ECO:0000256" key="4">
    <source>
        <dbReference type="ARBA" id="ARBA00023004"/>
    </source>
</evidence>